<sequence>MASPAIDELPPQTSEARSRLFYYAFILRSRCHHLRDYERAVMLQQRLGHEYMSGEYLLNSTIPINNIRTISSQGYMLAQQADQLSAQLGMAFSGQGSQRESPRQMGEPTTWISLDQSTMLLEFERKFCRLMTLINDLDIRILGKKKQEDELRKLASSSLPNSPFARALCATGLASTQESSSGQKAASTKRAIDGDQRTMTLPDRPKSKRKVEQ</sequence>
<evidence type="ECO:0000313" key="2">
    <source>
        <dbReference type="EMBL" id="PHH76403.1"/>
    </source>
</evidence>
<dbReference type="OrthoDB" id="10326048at2759"/>
<dbReference type="EMBL" id="NJES01000165">
    <property type="protein sequence ID" value="PHH76403.1"/>
    <property type="molecule type" value="Genomic_DNA"/>
</dbReference>
<dbReference type="Proteomes" id="UP000226431">
    <property type="component" value="Unassembled WGS sequence"/>
</dbReference>
<accession>A0A2C5Z954</accession>
<proteinExistence type="predicted"/>
<reference evidence="2 3" key="1">
    <citation type="submission" date="2017-06" db="EMBL/GenBank/DDBJ databases">
        <title>Ant-infecting Ophiocordyceps genomes reveal a high diversity of potential behavioral manipulation genes and a possible major role for enterotoxins.</title>
        <authorList>
            <person name="De Bekker C."/>
            <person name="Evans H.C."/>
            <person name="Brachmann A."/>
            <person name="Hughes D.P."/>
        </authorList>
    </citation>
    <scope>NUCLEOTIDE SEQUENCE [LARGE SCALE GENOMIC DNA]</scope>
    <source>
        <strain evidence="2 3">Map16</strain>
    </source>
</reference>
<name>A0A2C5Z954_9HYPO</name>
<feature type="compositionally biased region" description="Polar residues" evidence="1">
    <location>
        <begin position="173"/>
        <end position="186"/>
    </location>
</feature>
<feature type="region of interest" description="Disordered" evidence="1">
    <location>
        <begin position="170"/>
        <end position="213"/>
    </location>
</feature>
<evidence type="ECO:0000313" key="3">
    <source>
        <dbReference type="Proteomes" id="UP000226431"/>
    </source>
</evidence>
<organism evidence="2 3">
    <name type="scientific">Ophiocordyceps camponoti-rufipedis</name>
    <dbReference type="NCBI Taxonomy" id="2004952"/>
    <lineage>
        <taxon>Eukaryota</taxon>
        <taxon>Fungi</taxon>
        <taxon>Dikarya</taxon>
        <taxon>Ascomycota</taxon>
        <taxon>Pezizomycotina</taxon>
        <taxon>Sordariomycetes</taxon>
        <taxon>Hypocreomycetidae</taxon>
        <taxon>Hypocreales</taxon>
        <taxon>Ophiocordycipitaceae</taxon>
        <taxon>Ophiocordyceps</taxon>
    </lineage>
</organism>
<protein>
    <submittedName>
        <fullName evidence="2">Uncharacterized protein</fullName>
    </submittedName>
</protein>
<gene>
    <name evidence="2" type="ORF">CDD80_1557</name>
</gene>
<evidence type="ECO:0000256" key="1">
    <source>
        <dbReference type="SAM" id="MobiDB-lite"/>
    </source>
</evidence>
<dbReference type="AlphaFoldDB" id="A0A2C5Z954"/>
<keyword evidence="3" id="KW-1185">Reference proteome</keyword>
<comment type="caution">
    <text evidence="2">The sequence shown here is derived from an EMBL/GenBank/DDBJ whole genome shotgun (WGS) entry which is preliminary data.</text>
</comment>